<gene>
    <name evidence="1" type="ORF">SAMN05421731_104163</name>
</gene>
<protein>
    <submittedName>
        <fullName evidence="1">Uncharacterized protein</fullName>
    </submittedName>
</protein>
<dbReference type="Proteomes" id="UP000219042">
    <property type="component" value="Unassembled WGS sequence"/>
</dbReference>
<proteinExistence type="predicted"/>
<keyword evidence="2" id="KW-1185">Reference proteome</keyword>
<organism evidence="1 2">
    <name type="scientific">Acinetobacter puyangensis</name>
    <dbReference type="NCBI Taxonomy" id="1096779"/>
    <lineage>
        <taxon>Bacteria</taxon>
        <taxon>Pseudomonadati</taxon>
        <taxon>Pseudomonadota</taxon>
        <taxon>Gammaproteobacteria</taxon>
        <taxon>Moraxellales</taxon>
        <taxon>Moraxellaceae</taxon>
        <taxon>Acinetobacter</taxon>
    </lineage>
</organism>
<dbReference type="AlphaFoldDB" id="A0A240E7U7"/>
<name>A0A240E7U7_9GAMM</name>
<sequence>MKIKAMPKIKMRNPVALSPLLHKGGIHETEKPNAVHRKVRKQQKLDLRKTNWLE</sequence>
<reference evidence="2" key="1">
    <citation type="submission" date="2016-09" db="EMBL/GenBank/DDBJ databases">
        <authorList>
            <person name="Varghese N."/>
            <person name="Submissions S."/>
        </authorList>
    </citation>
    <scope>NUCLEOTIDE SEQUENCE [LARGE SCALE GENOMIC DNA]</scope>
    <source>
        <strain evidence="2">ANC 4466</strain>
    </source>
</reference>
<dbReference type="EMBL" id="OANT01000004">
    <property type="protein sequence ID" value="SNX44804.1"/>
    <property type="molecule type" value="Genomic_DNA"/>
</dbReference>
<evidence type="ECO:0000313" key="2">
    <source>
        <dbReference type="Proteomes" id="UP000219042"/>
    </source>
</evidence>
<accession>A0A240E7U7</accession>
<evidence type="ECO:0000313" key="1">
    <source>
        <dbReference type="EMBL" id="SNX44804.1"/>
    </source>
</evidence>
<dbReference type="RefSeq" id="WP_171294020.1">
    <property type="nucleotide sequence ID" value="NZ_BAABHT010000009.1"/>
</dbReference>